<feature type="domain" description="Cytosolic fatty-acid binding proteins" evidence="6">
    <location>
        <begin position="42"/>
        <end position="59"/>
    </location>
</feature>
<comment type="function">
    <text evidence="3">Binds fatty acids in a 1:1 molar ratio.</text>
</comment>
<keyword evidence="8" id="KW-1185">Reference proteome</keyword>
<dbReference type="FunFam" id="2.40.128.20:FF:000001">
    <property type="entry name" value="Fatty acid-binding protein, adipocyte"/>
    <property type="match status" value="1"/>
</dbReference>
<comment type="caution">
    <text evidence="7">The sequence shown here is derived from an EMBL/GenBank/DDBJ whole genome shotgun (WGS) entry which is preliminary data.</text>
</comment>
<accession>A0A8J2M6H1</accession>
<name>A0A8J2M6H1_9HEXA</name>
<evidence type="ECO:0000256" key="2">
    <source>
        <dbReference type="ARBA" id="ARBA00023121"/>
    </source>
</evidence>
<feature type="non-terminal residue" evidence="7">
    <location>
        <position position="1"/>
    </location>
</feature>
<keyword evidence="2" id="KW-0446">Lipid-binding</keyword>
<dbReference type="CDD" id="cd00742">
    <property type="entry name" value="FABP"/>
    <property type="match status" value="1"/>
</dbReference>
<sequence>LWSIRFIRQAARGFLHNCTYTLLTNPFFGSLPPKTAIMPIEGKYKLTKSENFEEYMKAIGVNMVMRKLAASATPETEISQADGSYKIKTSTTFKTTEINFKLGEPFDEETADGRKCKSTITLDGDTMIHSQDCGGTTYEILRKFTDSDMTMILKHGEVTSTRVYAKP</sequence>
<dbReference type="Pfam" id="PF00061">
    <property type="entry name" value="Lipocalin"/>
    <property type="match status" value="1"/>
</dbReference>
<dbReference type="EMBL" id="CAJVCH010570008">
    <property type="protein sequence ID" value="CAG7833766.1"/>
    <property type="molecule type" value="Genomic_DNA"/>
</dbReference>
<evidence type="ECO:0000259" key="6">
    <source>
        <dbReference type="PROSITE" id="PS00214"/>
    </source>
</evidence>
<proteinExistence type="inferred from homology"/>
<dbReference type="InterPro" id="IPR000463">
    <property type="entry name" value="Fatty_acid-bd"/>
</dbReference>
<dbReference type="PANTHER" id="PTHR11955">
    <property type="entry name" value="FATTY ACID BINDING PROTEIN"/>
    <property type="match status" value="1"/>
</dbReference>
<evidence type="ECO:0000256" key="1">
    <source>
        <dbReference type="ARBA" id="ARBA00008390"/>
    </source>
</evidence>
<dbReference type="Proteomes" id="UP000708208">
    <property type="component" value="Unassembled WGS sequence"/>
</dbReference>
<evidence type="ECO:0000313" key="8">
    <source>
        <dbReference type="Proteomes" id="UP000708208"/>
    </source>
</evidence>
<dbReference type="InterPro" id="IPR000566">
    <property type="entry name" value="Lipocln_cytosolic_FA-bd_dom"/>
</dbReference>
<dbReference type="PROSITE" id="PS00214">
    <property type="entry name" value="FABP"/>
    <property type="match status" value="1"/>
</dbReference>
<evidence type="ECO:0000256" key="3">
    <source>
        <dbReference type="ARBA" id="ARBA00057009"/>
    </source>
</evidence>
<reference evidence="7" key="1">
    <citation type="submission" date="2021-06" db="EMBL/GenBank/DDBJ databases">
        <authorList>
            <person name="Hodson N. C."/>
            <person name="Mongue J. A."/>
            <person name="Jaron S. K."/>
        </authorList>
    </citation>
    <scope>NUCLEOTIDE SEQUENCE</scope>
</reference>
<comment type="similarity">
    <text evidence="1">Belongs to the calycin superfamily. Fatty-acid binding protein (FABP) family.</text>
</comment>
<gene>
    <name evidence="7" type="ORF">AFUS01_LOCUS43346</name>
</gene>
<protein>
    <recommendedName>
        <fullName evidence="4">Fatty acid-binding protein, muscle</fullName>
    </recommendedName>
    <alternativeName>
        <fullName evidence="5">M-FABP</fullName>
    </alternativeName>
</protein>
<organism evidence="7 8">
    <name type="scientific">Allacma fusca</name>
    <dbReference type="NCBI Taxonomy" id="39272"/>
    <lineage>
        <taxon>Eukaryota</taxon>
        <taxon>Metazoa</taxon>
        <taxon>Ecdysozoa</taxon>
        <taxon>Arthropoda</taxon>
        <taxon>Hexapoda</taxon>
        <taxon>Collembola</taxon>
        <taxon>Symphypleona</taxon>
        <taxon>Sminthuridae</taxon>
        <taxon>Allacma</taxon>
    </lineage>
</organism>
<evidence type="ECO:0000313" key="7">
    <source>
        <dbReference type="EMBL" id="CAG7833766.1"/>
    </source>
</evidence>
<dbReference type="AlphaFoldDB" id="A0A8J2M6H1"/>
<evidence type="ECO:0000256" key="4">
    <source>
        <dbReference type="ARBA" id="ARBA00072951"/>
    </source>
</evidence>
<dbReference type="GO" id="GO:0005504">
    <property type="term" value="F:fatty acid binding"/>
    <property type="evidence" value="ECO:0007669"/>
    <property type="project" value="UniProtKB-ARBA"/>
</dbReference>
<dbReference type="OrthoDB" id="354351at2759"/>
<dbReference type="InterPro" id="IPR031259">
    <property type="entry name" value="ILBP"/>
</dbReference>
<evidence type="ECO:0000256" key="5">
    <source>
        <dbReference type="ARBA" id="ARBA00081149"/>
    </source>
</evidence>